<dbReference type="InterPro" id="IPR016181">
    <property type="entry name" value="Acyl_CoA_acyltransferase"/>
</dbReference>
<dbReference type="PROSITE" id="PS51186">
    <property type="entry name" value="GNAT"/>
    <property type="match status" value="1"/>
</dbReference>
<accession>A0A449GB82</accession>
<reference evidence="2" key="1">
    <citation type="submission" date="2019-02" db="EMBL/GenBank/DDBJ databases">
        <authorList>
            <consortium name="Pathogen Informatics"/>
        </authorList>
    </citation>
    <scope>NUCLEOTIDE SEQUENCE</scope>
    <source>
        <strain evidence="2">3012STDY6733949</strain>
    </source>
</reference>
<dbReference type="SUPFAM" id="SSF55729">
    <property type="entry name" value="Acyl-CoA N-acyltransferases (Nat)"/>
    <property type="match status" value="1"/>
</dbReference>
<dbReference type="InterPro" id="IPR000182">
    <property type="entry name" value="GNAT_dom"/>
</dbReference>
<organism evidence="2">
    <name type="scientific">Nocardia farcinica</name>
    <dbReference type="NCBI Taxonomy" id="37329"/>
    <lineage>
        <taxon>Bacteria</taxon>
        <taxon>Bacillati</taxon>
        <taxon>Actinomycetota</taxon>
        <taxon>Actinomycetes</taxon>
        <taxon>Mycobacteriales</taxon>
        <taxon>Nocardiaceae</taxon>
        <taxon>Nocardia</taxon>
    </lineage>
</organism>
<feature type="domain" description="N-acetyltransferase" evidence="1">
    <location>
        <begin position="6"/>
        <end position="155"/>
    </location>
</feature>
<dbReference type="Gene3D" id="3.40.630.30">
    <property type="match status" value="1"/>
</dbReference>
<dbReference type="GO" id="GO:0016747">
    <property type="term" value="F:acyltransferase activity, transferring groups other than amino-acyl groups"/>
    <property type="evidence" value="ECO:0007669"/>
    <property type="project" value="InterPro"/>
</dbReference>
<gene>
    <name evidence="2" type="ORF">NCTC1935_00909</name>
</gene>
<sequence length="155" mass="17029">MRAAHPTVREFTRADWPWLSAWYADETLNEQLGPLDQEWLDHVLADDTGVELVVALDGAPVASIGCVWADGHTENDHTVTALAVDPGRRRQGLATLALEAALGWPGHPPAAGWRAYVDLANLPALAFFRRRGWLDLGVADDMRTFRRPGPAVSQQ</sequence>
<dbReference type="RefSeq" id="WP_137354620.1">
    <property type="nucleotide sequence ID" value="NZ_CAACYE020000001.1"/>
</dbReference>
<dbReference type="EMBL" id="CAACYE010000005">
    <property type="protein sequence ID" value="VFA83024.1"/>
    <property type="molecule type" value="Genomic_DNA"/>
</dbReference>
<proteinExistence type="predicted"/>
<evidence type="ECO:0000313" key="2">
    <source>
        <dbReference type="EMBL" id="VFA83024.1"/>
    </source>
</evidence>
<protein>
    <submittedName>
        <fullName evidence="2">Acetyltransferase (GNAT) family</fullName>
    </submittedName>
</protein>
<name>A0A449GB82_NOCFR</name>
<dbReference type="AlphaFoldDB" id="A0A449GB82"/>
<keyword evidence="2" id="KW-0808">Transferase</keyword>
<evidence type="ECO:0000259" key="1">
    <source>
        <dbReference type="PROSITE" id="PS51186"/>
    </source>
</evidence>
<dbReference type="Pfam" id="PF00583">
    <property type="entry name" value="Acetyltransf_1"/>
    <property type="match status" value="1"/>
</dbReference>